<dbReference type="InterPro" id="IPR027381">
    <property type="entry name" value="LytR/CpsA/Psr_C"/>
</dbReference>
<comment type="caution">
    <text evidence="3">The sequence shown here is derived from an EMBL/GenBank/DDBJ whole genome shotgun (WGS) entry which is preliminary data.</text>
</comment>
<dbReference type="Pfam" id="PF13399">
    <property type="entry name" value="LytR_C"/>
    <property type="match status" value="1"/>
</dbReference>
<accession>A0A8J3ZTN2</accession>
<evidence type="ECO:0000259" key="2">
    <source>
        <dbReference type="Pfam" id="PF13399"/>
    </source>
</evidence>
<dbReference type="Gene3D" id="3.30.70.2390">
    <property type="match status" value="1"/>
</dbReference>
<keyword evidence="1" id="KW-0732">Signal</keyword>
<protein>
    <recommendedName>
        <fullName evidence="2">LytR/CpsA/Psr regulator C-terminal domain-containing protein</fullName>
    </recommendedName>
</protein>
<keyword evidence="4" id="KW-1185">Reference proteome</keyword>
<evidence type="ECO:0000313" key="4">
    <source>
        <dbReference type="Proteomes" id="UP000635606"/>
    </source>
</evidence>
<dbReference type="EMBL" id="BOPH01000033">
    <property type="protein sequence ID" value="GIJ67853.1"/>
    <property type="molecule type" value="Genomic_DNA"/>
</dbReference>
<feature type="signal peptide" evidence="1">
    <location>
        <begin position="1"/>
        <end position="19"/>
    </location>
</feature>
<name>A0A8J3ZTN2_9ACTN</name>
<feature type="chain" id="PRO_5038689835" description="LytR/CpsA/Psr regulator C-terminal domain-containing protein" evidence="1">
    <location>
        <begin position="20"/>
        <end position="175"/>
    </location>
</feature>
<dbReference type="RefSeq" id="WP_203927810.1">
    <property type="nucleotide sequence ID" value="NZ_BOPH01000033.1"/>
</dbReference>
<dbReference type="AlphaFoldDB" id="A0A8J3ZTN2"/>
<reference evidence="3" key="1">
    <citation type="submission" date="2021-01" db="EMBL/GenBank/DDBJ databases">
        <title>Whole genome shotgun sequence of Virgisporangium ochraceum NBRC 16418.</title>
        <authorList>
            <person name="Komaki H."/>
            <person name="Tamura T."/>
        </authorList>
    </citation>
    <scope>NUCLEOTIDE SEQUENCE</scope>
    <source>
        <strain evidence="3">NBRC 16418</strain>
    </source>
</reference>
<organism evidence="3 4">
    <name type="scientific">Virgisporangium ochraceum</name>
    <dbReference type="NCBI Taxonomy" id="65505"/>
    <lineage>
        <taxon>Bacteria</taxon>
        <taxon>Bacillati</taxon>
        <taxon>Actinomycetota</taxon>
        <taxon>Actinomycetes</taxon>
        <taxon>Micromonosporales</taxon>
        <taxon>Micromonosporaceae</taxon>
        <taxon>Virgisporangium</taxon>
    </lineage>
</organism>
<evidence type="ECO:0000256" key="1">
    <source>
        <dbReference type="SAM" id="SignalP"/>
    </source>
</evidence>
<proteinExistence type="predicted"/>
<evidence type="ECO:0000313" key="3">
    <source>
        <dbReference type="EMBL" id="GIJ67853.1"/>
    </source>
</evidence>
<feature type="domain" description="LytR/CpsA/Psr regulator C-terminal" evidence="2">
    <location>
        <begin position="58"/>
        <end position="145"/>
    </location>
</feature>
<gene>
    <name evidence="3" type="ORF">Voc01_027700</name>
</gene>
<sequence>MSFARLRALVVMGALFVCASIALTVTILRDGQDAQAATGCVDGAVPANMTLPDDNSAVKLNVFNATTSPGLAGQVASEFRSNRFTVVKEETAPPPALKSIAEIRYGPQAVGAAWIVRAYFLNKAKLTFDIDRTDDTVDVLIGTEFRELASFTSQRQALGQAGRPTLPKGTCDASA</sequence>
<dbReference type="Proteomes" id="UP000635606">
    <property type="component" value="Unassembled WGS sequence"/>
</dbReference>